<comment type="subcellular location">
    <subcellularLocation>
        <location evidence="1">Cell membrane</location>
        <topology evidence="1">Multi-pass membrane protein</topology>
    </subcellularLocation>
</comment>
<sequence>MKSLLIKNFSWSFFGNIVYALSQWVLLIIITRAGSSYDAGVYSLGLAITAPFILLVNLNFTAIQSTNLQVQFGFLSFKFIRLLGNLSFFIVFSIILIMSSYDFNVSIVLLLIALVKVVESVSDLYYGLFQYNERLDLVAISVIKRGLIGTLLFGIGYYFFNELSVALIFILIYWFINLLFYDSKKGNKLLKRMPKSKHSISMWHLVKLGIPLGIAACIASFNVNIPRIFLENYLTFEDLGYFSAVFYMVLIIGKFMTSLASAFLPRLARLYEKNDLRSFTNILKIIILMLLILYLLIMNVTYFFGSELLGLIYGEEYKHLRKLLMLIIFYGLLNYLGFVFETGLNAMKEYRFRMVCEVLVSSVIIGGCFYFIPQFSLIGAAVVLIIAAAVKCSFLISLFLVQFLKKRRGAYY</sequence>
<comment type="caution">
    <text evidence="7">The sequence shown here is derived from an EMBL/GenBank/DDBJ whole genome shotgun (WGS) entry which is preliminary data.</text>
</comment>
<dbReference type="InterPro" id="IPR002797">
    <property type="entry name" value="Polysacc_synth"/>
</dbReference>
<proteinExistence type="predicted"/>
<dbReference type="PANTHER" id="PTHR30250:SF11">
    <property type="entry name" value="O-ANTIGEN TRANSPORTER-RELATED"/>
    <property type="match status" value="1"/>
</dbReference>
<feature type="transmembrane region" description="Helical" evidence="6">
    <location>
        <begin position="107"/>
        <end position="126"/>
    </location>
</feature>
<feature type="transmembrane region" description="Helical" evidence="6">
    <location>
        <begin position="352"/>
        <end position="372"/>
    </location>
</feature>
<dbReference type="Pfam" id="PF01943">
    <property type="entry name" value="Polysacc_synt"/>
    <property type="match status" value="1"/>
</dbReference>
<name>A0A0A3HY88_9BACL</name>
<dbReference type="GO" id="GO:0005886">
    <property type="term" value="C:plasma membrane"/>
    <property type="evidence" value="ECO:0007669"/>
    <property type="project" value="UniProtKB-SubCell"/>
</dbReference>
<feature type="transmembrane region" description="Helical" evidence="6">
    <location>
        <begin position="165"/>
        <end position="181"/>
    </location>
</feature>
<evidence type="ECO:0000256" key="1">
    <source>
        <dbReference type="ARBA" id="ARBA00004651"/>
    </source>
</evidence>
<evidence type="ECO:0000256" key="5">
    <source>
        <dbReference type="ARBA" id="ARBA00023136"/>
    </source>
</evidence>
<dbReference type="Proteomes" id="UP000030416">
    <property type="component" value="Unassembled WGS sequence"/>
</dbReference>
<accession>A0A0A3HY88</accession>
<reference evidence="7 8" key="1">
    <citation type="submission" date="2014-02" db="EMBL/GenBank/DDBJ databases">
        <title>Draft genome sequence of Lysinibacillus manganicus DSM 26584T.</title>
        <authorList>
            <person name="Zhang F."/>
            <person name="Wang G."/>
            <person name="Zhang L."/>
        </authorList>
    </citation>
    <scope>NUCLEOTIDE SEQUENCE [LARGE SCALE GENOMIC DNA]</scope>
    <source>
        <strain evidence="7 8">DSM 26584</strain>
    </source>
</reference>
<dbReference type="STRING" id="1384049.CD29_17080"/>
<feature type="transmembrane region" description="Helical" evidence="6">
    <location>
        <begin position="39"/>
        <end position="58"/>
    </location>
</feature>
<dbReference type="eggNOG" id="COG2244">
    <property type="taxonomic scope" value="Bacteria"/>
</dbReference>
<dbReference type="OrthoDB" id="3246647at2"/>
<dbReference type="PANTHER" id="PTHR30250">
    <property type="entry name" value="PST FAMILY PREDICTED COLANIC ACID TRANSPORTER"/>
    <property type="match status" value="1"/>
</dbReference>
<keyword evidence="8" id="KW-1185">Reference proteome</keyword>
<keyword evidence="5 6" id="KW-0472">Membrane</keyword>
<dbReference type="EMBL" id="JPVN01000027">
    <property type="protein sequence ID" value="KGR76200.1"/>
    <property type="molecule type" value="Genomic_DNA"/>
</dbReference>
<evidence type="ECO:0000313" key="7">
    <source>
        <dbReference type="EMBL" id="KGR76200.1"/>
    </source>
</evidence>
<dbReference type="InterPro" id="IPR050833">
    <property type="entry name" value="Poly_Biosynth_Transport"/>
</dbReference>
<keyword evidence="2" id="KW-1003">Cell membrane</keyword>
<feature type="transmembrane region" description="Helical" evidence="6">
    <location>
        <begin position="323"/>
        <end position="340"/>
    </location>
</feature>
<evidence type="ECO:0000256" key="4">
    <source>
        <dbReference type="ARBA" id="ARBA00022989"/>
    </source>
</evidence>
<evidence type="ECO:0000313" key="8">
    <source>
        <dbReference type="Proteomes" id="UP000030416"/>
    </source>
</evidence>
<evidence type="ECO:0008006" key="9">
    <source>
        <dbReference type="Google" id="ProtNLM"/>
    </source>
</evidence>
<keyword evidence="4 6" id="KW-1133">Transmembrane helix</keyword>
<feature type="transmembrane region" description="Helical" evidence="6">
    <location>
        <begin position="79"/>
        <end position="101"/>
    </location>
</feature>
<organism evidence="7 8">
    <name type="scientific">Ureibacillus manganicus DSM 26584</name>
    <dbReference type="NCBI Taxonomy" id="1384049"/>
    <lineage>
        <taxon>Bacteria</taxon>
        <taxon>Bacillati</taxon>
        <taxon>Bacillota</taxon>
        <taxon>Bacilli</taxon>
        <taxon>Bacillales</taxon>
        <taxon>Caryophanaceae</taxon>
        <taxon>Ureibacillus</taxon>
    </lineage>
</organism>
<gene>
    <name evidence="7" type="ORF">CD29_17080</name>
</gene>
<evidence type="ECO:0000256" key="3">
    <source>
        <dbReference type="ARBA" id="ARBA00022692"/>
    </source>
</evidence>
<evidence type="ECO:0000256" key="2">
    <source>
        <dbReference type="ARBA" id="ARBA00022475"/>
    </source>
</evidence>
<feature type="transmembrane region" description="Helical" evidence="6">
    <location>
        <begin position="138"/>
        <end position="159"/>
    </location>
</feature>
<dbReference type="AlphaFoldDB" id="A0A0A3HY88"/>
<evidence type="ECO:0000256" key="6">
    <source>
        <dbReference type="SAM" id="Phobius"/>
    </source>
</evidence>
<dbReference type="RefSeq" id="WP_036189306.1">
    <property type="nucleotide sequence ID" value="NZ_AVDA01000027.1"/>
</dbReference>
<feature type="transmembrane region" description="Helical" evidence="6">
    <location>
        <begin position="285"/>
        <end position="303"/>
    </location>
</feature>
<feature type="transmembrane region" description="Helical" evidence="6">
    <location>
        <begin position="378"/>
        <end position="401"/>
    </location>
</feature>
<feature type="transmembrane region" description="Helical" evidence="6">
    <location>
        <begin position="202"/>
        <end position="221"/>
    </location>
</feature>
<feature type="transmembrane region" description="Helical" evidence="6">
    <location>
        <begin position="241"/>
        <end position="264"/>
    </location>
</feature>
<keyword evidence="3 6" id="KW-0812">Transmembrane</keyword>
<feature type="transmembrane region" description="Helical" evidence="6">
    <location>
        <begin position="12"/>
        <end position="33"/>
    </location>
</feature>
<protein>
    <recommendedName>
        <fullName evidence="9">Polysaccharide biosynthesis protein</fullName>
    </recommendedName>
</protein>